<dbReference type="GO" id="GO:0005777">
    <property type="term" value="C:peroxisome"/>
    <property type="evidence" value="ECO:0007669"/>
    <property type="project" value="InterPro"/>
</dbReference>
<name>A0A7S2RKF7_9STRA</name>
<dbReference type="InterPro" id="IPR033228">
    <property type="entry name" value="SZT2"/>
</dbReference>
<feature type="compositionally biased region" description="Low complexity" evidence="1">
    <location>
        <begin position="1668"/>
        <end position="1677"/>
    </location>
</feature>
<feature type="compositionally biased region" description="Acidic residues" evidence="1">
    <location>
        <begin position="2974"/>
        <end position="2989"/>
    </location>
</feature>
<feature type="compositionally biased region" description="Basic and acidic residues" evidence="1">
    <location>
        <begin position="1320"/>
        <end position="1329"/>
    </location>
</feature>
<sequence>MRKLEKRWKPTPTAVQVCCIVDTFEVCEANQRSLVHLKYLNEPCINLEKHGNIKVVSVTLSDGTVARVTEKPDKYASAVIVASTRLCFVYRRYHVAFVLDMSDSMYGVCQVDSLSSVGSSYSLPCEQIVPILSTLIAALDVPLSIPVSGVSFRPVVKVSVFANYSGSTVSTVLVDGAVLEKENFQGLIDKIRFRLGELDQQRICNDNVEVEAEAGELPRKGLLDFFSGAIAALQYTDPADCPCMIAITDGVLPSPSPPTGNEDVSSLATLSMLDIPINYMHIATCEMISGTFSNLPDISNLLFSSGVTGGACFDVDFLRRVKAELDSRASGPRHKSKRNKRRSRIENIDDLNYQTYDEYQSRGLKCTTAMLIALLCRFSRLDNTKKKDTRVDMMRASSSASSLRMKGSSQAQGQGVESNQKHMPSVMSMFSTAVQNSTIESTRGSSGSLLSSTNEDDEEMYPFYSPRGFRAALEPRVLKIQTIQPLLNVDHAYPWHGKPPAVPVIVNELMEYRVHANPFEILTCRMKDGFYIKQIMYDPHVLCTRLVLHYAPHCTLNYILKTSRSKWRTIPSVVSIRLIASTDFHRCFSKIGKGTTPIRTNKGGHESVGVSLHQFINTIYEGDRVLIHLNKFSDSPDFVTALFGAFSFESLTRWNRWFHVTSFNILLGHSMLSEEFTSGFIGVWADYVTQLSAFGTKHFFKWIGDDDSQVLSETDPDSECFLQASDNSFVFGRVCACSDFFMTLHLAFPTCTTATSRAMTILGFGSALTEAFGDSINLIPKLRKPTLELSMATPSVSSETLMLNRGLLLKSSQSYLPHLFSHRVWMWEVPDNATGHRVVVSLVRARLREMFTLTSSNLRIRLGEGSKIETDESSSRSNSSARATFSLFIPTSNSNKKRACRWKDTCLVHYRVSCTTSKAVRTELWMESTETQFLPAGASKTISSVEMRSLIEAYLEEVDSILVSTSIAFLQIQACATNDMLLALSEGSETAKNILVPDVADSRKQVSVKKGVQSFLQFARQSTDQIETFQSQREIPSTPNDQFYQLFKASLSGLSDAQLVDNGIGLSCSYFAKVLDFHNILVIKLPMHQAQPVLESDSLESEEWKSNSIELTYFEISHNELRFPKALVAEPLRSILGYDLGSKGYANTGVNKKHEKNDPSRKKNQLVESFRNQVRDAYLYDMVYTVHLLFASNPDSETVEKILGTSDIESLLKRCPSTTALVDASLLRTILVATVSPPIGLTAQSTALQAERAKRKNDEIDLRFKSFLEEFFVPIPSTPFYYLAPKNTGLLFEKSDEDDDEEEEEEEEEAKDSWIQSESRGQRGSEMTEKGKTLVANFEKETQNLQQASSKTPPFFFRICCSSQKPASEATTGADPEQSVRIDDISSGRLCESILSIPPTDSSSNIFINLVFSTLPKHPEKSDTRDDEDVANTRNEDLMWLWTRTVRRKIRSRVKAMVSSAVLESLQRVYPVTERTILLVQQLLDRGSLPSEAITRITIPLHFIYQREGVNLFAEVIGKTPFLSLRQVGSSDVYFVVEPISQTPNAEAETSAQEPDVLEGLGNLFSPDYLDLTLSIAAPTNTLRKDWSTRDYSIPYWAIITVRGPSVTLEFHHPALSTQTGIRFLVDHLRNGLLKTAERVNQMMLLQQLHDTRAASDLLIEPDPPVPSRTSRTSTQSRNRRDIGTIDSTSEIIKKEQSELGSSLDLSKLPDGKFSCPCYHRVRYEINERLHVSSAMHELRVNALHSFIVTNRRNTFVYMDRERHVFYLKLRTTTEDPTAEHSGEQKYIMLEVHGIDPPTEEMKQMLHALLSNVIAGGTMQALARLLHRNPQFKIQPYDLEFIQRASPDAPQVRYELSIPRDVRDILLFLLFFRQNLYSFMHHLHFASTGTTSVGTTTPIGLQFAKLKPKEIEPKQVEHPACLGLVKVQDDLSEELDASIVSPASFGYSPETRKGNQHVEVQRDDFAFVFNSMKPKMTAQSRNNEIGDGLAVSFLSLFKRTEGGGVTKVQYLEALFPIKDAESDSLSTLRYYGCDRQKERCSLFSEGQQCQQDEYVVVVEMWETGQIDLEKLWERHVCAFNETLGEYHFESVVIDKPLLHEDNQTGVITVNCANVLAIEKNTGDQMRSSALDTLEIDICYDLPFSERVTLMKEFSNLVNSVQPDLCQFATAGDGIKFLEPFPLASETSDIDVGGQASPWISDKRSIYLNASTHMNFSSDSLSPEGVEVTKKLGNSIRFAQHEIIPAEDGTLTTIFSRQDGLISNDALKSHHVEVPVAVSKQAVNIETPSRPGSPLNVNQNSTTTVPGKLSLLSEPSLKRRACYSLIYLSEKRLVMHSYNWAPARVKLFHRALNFCLSWGMLRADLLKSALYQRMGLFANAALREESVTFFNEVLSRNTKLRNKDKTDTLSDWEIVLESRSAPRVFIRDLLTPEESRIGSVSQMKKPDVPKPPPNRRDTLAIARAAMQSRKRGSVGPNKYAFSAQQQQQQPGTGMIHSSSSNTLDDTGSITTMGSGSGHMRHYSSGTLPVAPATFKCGREFQFQLRGQVQSMLLESFVFKRYAGDPVRMFCMHLVKNAEIRRVSEQRALLLRTVITRWRREWLGASSVRVPTFPYTAVDEGFGGENDDFDICVCTKNELNELLRFSRVLHCVRAPTFFAVHVHKHQYADTETGKEFTEKAAYDLLRMYVQYLVQQLGMCEVVPGANSSSSNLLVERETAFVQKVLNGAIVIMQISAVGNLLKCSMRLIEPGRNDDTTSISASADTNDLFDRSERLRQAPTYQREVGRIRSLLNLAIVAYDYHIYLFQRVLRNFEREPCGIACQVFHFAKFYPAPPVGAQNSLHRQTFQFLIGIPLPKDNVMDIFRYVVTKASKYGIIGLKPKEKDGKSYLFLKCSDGTFSGKLKTRNSSRTYSVVVGVLDPQTTQSKPGLEAPNKSISLDVCLMCCDDKSLEKALRVNAEDEDDLQKFASSKLLDEDQGEGEDESDSADDSDFFDSFATFLKKSASEEGKQPSKTGDIISNPKSKPFVPPVKRKEPKTLSMDKVLDNVDMFLHKVFSHAVLRYQRNLFWNRLKSANQLEFGLGEINVNDLVRLSFTCPLVDLDPSFSEILSNPALCKPGLVSYLRGVYGDLALGGISENTGSLDIVILPCAGLLLEYVIHIAPQNNGATPLFTLCFPKPLVTTAALADGRIFLATFVHTICAWTWENLVVF</sequence>
<evidence type="ECO:0000313" key="3">
    <source>
        <dbReference type="EMBL" id="CAD9673522.1"/>
    </source>
</evidence>
<evidence type="ECO:0000256" key="1">
    <source>
        <dbReference type="SAM" id="MobiDB-lite"/>
    </source>
</evidence>
<feature type="region of interest" description="Disordered" evidence="1">
    <location>
        <begin position="1294"/>
        <end position="1329"/>
    </location>
</feature>
<protein>
    <submittedName>
        <fullName evidence="2">Uncharacterized protein</fullName>
    </submittedName>
</protein>
<dbReference type="EMBL" id="HBHK01007098">
    <property type="protein sequence ID" value="CAD9673518.1"/>
    <property type="molecule type" value="Transcribed_RNA"/>
</dbReference>
<proteinExistence type="predicted"/>
<dbReference type="PANTHER" id="PTHR14918:SF3">
    <property type="entry name" value="KICSTOR COMPLEX PROTEIN SZT2"/>
    <property type="match status" value="1"/>
</dbReference>
<feature type="region of interest" description="Disordered" evidence="1">
    <location>
        <begin position="2466"/>
        <end position="2518"/>
    </location>
</feature>
<feature type="region of interest" description="Disordered" evidence="1">
    <location>
        <begin position="2436"/>
        <end position="2455"/>
    </location>
</feature>
<feature type="compositionally biased region" description="Polar residues" evidence="1">
    <location>
        <begin position="407"/>
        <end position="421"/>
    </location>
</feature>
<feature type="region of interest" description="Disordered" evidence="1">
    <location>
        <begin position="2966"/>
        <end position="2989"/>
    </location>
</feature>
<organism evidence="2">
    <name type="scientific">Mucochytrium quahogii</name>
    <dbReference type="NCBI Taxonomy" id="96639"/>
    <lineage>
        <taxon>Eukaryota</taxon>
        <taxon>Sar</taxon>
        <taxon>Stramenopiles</taxon>
        <taxon>Bigyra</taxon>
        <taxon>Labyrinthulomycetes</taxon>
        <taxon>Thraustochytrida</taxon>
        <taxon>Thraustochytriidae</taxon>
        <taxon>Mucochytrium</taxon>
    </lineage>
</organism>
<accession>A0A7S2RKF7</accession>
<dbReference type="EMBL" id="HBHK01007099">
    <property type="protein sequence ID" value="CAD9673522.1"/>
    <property type="molecule type" value="Transcribed_RNA"/>
</dbReference>
<dbReference type="PANTHER" id="PTHR14918">
    <property type="entry name" value="KICSTOR COMPLEX PROTEIN SZT2"/>
    <property type="match status" value="1"/>
</dbReference>
<feature type="compositionally biased region" description="Acidic residues" evidence="1">
    <location>
        <begin position="1295"/>
        <end position="1310"/>
    </location>
</feature>
<feature type="region of interest" description="Disordered" evidence="1">
    <location>
        <begin position="1658"/>
        <end position="1681"/>
    </location>
</feature>
<feature type="compositionally biased region" description="Basic and acidic residues" evidence="1">
    <location>
        <begin position="2443"/>
        <end position="2455"/>
    </location>
</feature>
<feature type="region of interest" description="Disordered" evidence="1">
    <location>
        <begin position="389"/>
        <end position="421"/>
    </location>
</feature>
<feature type="compositionally biased region" description="Polar residues" evidence="1">
    <location>
        <begin position="2494"/>
        <end position="2504"/>
    </location>
</feature>
<feature type="region of interest" description="Disordered" evidence="1">
    <location>
        <begin position="3002"/>
        <end position="3030"/>
    </location>
</feature>
<evidence type="ECO:0000313" key="2">
    <source>
        <dbReference type="EMBL" id="CAD9673518.1"/>
    </source>
</evidence>
<reference evidence="2" key="1">
    <citation type="submission" date="2021-01" db="EMBL/GenBank/DDBJ databases">
        <authorList>
            <person name="Corre E."/>
            <person name="Pelletier E."/>
            <person name="Niang G."/>
            <person name="Scheremetjew M."/>
            <person name="Finn R."/>
            <person name="Kale V."/>
            <person name="Holt S."/>
            <person name="Cochrane G."/>
            <person name="Meng A."/>
            <person name="Brown T."/>
            <person name="Cohen L."/>
        </authorList>
    </citation>
    <scope>NUCLEOTIDE SEQUENCE</scope>
    <source>
        <strain evidence="2">NY070348D</strain>
    </source>
</reference>
<gene>
    <name evidence="2" type="ORF">QSP1433_LOCUS4341</name>
    <name evidence="3" type="ORF">QSP1433_LOCUS4342</name>
</gene>